<reference evidence="1 2" key="1">
    <citation type="journal article" date="2012" name="Science">
        <title>Ecological populations of bacteria act as socially cohesive units of antibiotic production and resistance.</title>
        <authorList>
            <person name="Cordero O.X."/>
            <person name="Wildschutte H."/>
            <person name="Kirkup B."/>
            <person name="Proehl S."/>
            <person name="Ngo L."/>
            <person name="Hussain F."/>
            <person name="Le Roux F."/>
            <person name="Mincer T."/>
            <person name="Polz M.F."/>
        </authorList>
    </citation>
    <scope>NUCLEOTIDE SEQUENCE [LARGE SCALE GENOMIC DNA]</scope>
    <source>
        <strain evidence="1 2">1S-45</strain>
    </source>
</reference>
<keyword evidence="2" id="KW-1185">Reference proteome</keyword>
<evidence type="ECO:0008006" key="3">
    <source>
        <dbReference type="Google" id="ProtNLM"/>
    </source>
</evidence>
<dbReference type="Proteomes" id="UP000094070">
    <property type="component" value="Unassembled WGS sequence"/>
</dbReference>
<sequence length="74" mass="8436">MGRSYPEYISAPLAAKIKSHQLLGNIIRYQVTIENSHDCELTVDLLNRSSERLLANGQQLNLRFNLNEIQPVRA</sequence>
<evidence type="ECO:0000313" key="2">
    <source>
        <dbReference type="Proteomes" id="UP000094070"/>
    </source>
</evidence>
<evidence type="ECO:0000313" key="1">
    <source>
        <dbReference type="EMBL" id="OEF28107.1"/>
    </source>
</evidence>
<protein>
    <recommendedName>
        <fullName evidence="3">Transport-associated OB type 2 domain-containing protein</fullName>
    </recommendedName>
</protein>
<dbReference type="EMBL" id="AJYK02000024">
    <property type="protein sequence ID" value="OEF28107.1"/>
    <property type="molecule type" value="Genomic_DNA"/>
</dbReference>
<accession>A0A1E5E4R3</accession>
<organism evidence="1 2">
    <name type="scientific">Vibrio rumoiensis 1S-45</name>
    <dbReference type="NCBI Taxonomy" id="1188252"/>
    <lineage>
        <taxon>Bacteria</taxon>
        <taxon>Pseudomonadati</taxon>
        <taxon>Pseudomonadota</taxon>
        <taxon>Gammaproteobacteria</taxon>
        <taxon>Vibrionales</taxon>
        <taxon>Vibrionaceae</taxon>
        <taxon>Vibrio</taxon>
    </lineage>
</organism>
<gene>
    <name evidence="1" type="ORF">A1QC_05550</name>
</gene>
<name>A0A1E5E4R3_9VIBR</name>
<dbReference type="AlphaFoldDB" id="A0A1E5E4R3"/>
<dbReference type="STRING" id="1188252.A1QC_05550"/>
<proteinExistence type="predicted"/>
<dbReference type="eggNOG" id="COG3842">
    <property type="taxonomic scope" value="Bacteria"/>
</dbReference>
<comment type="caution">
    <text evidence="1">The sequence shown here is derived from an EMBL/GenBank/DDBJ whole genome shotgun (WGS) entry which is preliminary data.</text>
</comment>